<dbReference type="InterPro" id="IPR003775">
    <property type="entry name" value="Flagellar_assembly_factor_FliW"/>
</dbReference>
<keyword evidence="5" id="KW-0969">Cilium</keyword>
<keyword evidence="4" id="KW-0143">Chaperone</keyword>
<dbReference type="PANTHER" id="PTHR39190:SF1">
    <property type="entry name" value="FLAGELLAR ASSEMBLY FACTOR FLIW"/>
    <property type="match status" value="1"/>
</dbReference>
<dbReference type="AlphaFoldDB" id="A0A8J6TFY1"/>
<dbReference type="InterPro" id="IPR024046">
    <property type="entry name" value="Flagellar_assmbl_FliW_dom_sf"/>
</dbReference>
<comment type="caution">
    <text evidence="5">The sequence shown here is derived from an EMBL/GenBank/DDBJ whole genome shotgun (WGS) entry which is preliminary data.</text>
</comment>
<sequence length="152" mass="17176">MQAEKNKVQTSRFGEIEVDRDRIISMTSPFPGFPDSSRFLLLPSKPDSPFLWLQSMDDPELAFVIIHAALLDLDYTPPIPASVQEELKIQSEQDQEILTILTIPQGKPREMTANLLGPVILNSSKRLAKQIVLDPNKYDLCWPVFGEKQVAK</sequence>
<comment type="subunit">
    <text evidence="4">Interacts with translational regulator CsrA and flagellin(s).</text>
</comment>
<name>A0A8J6TFY1_9BACT</name>
<comment type="subcellular location">
    <subcellularLocation>
        <location evidence="4">Cytoplasm</location>
    </subcellularLocation>
</comment>
<evidence type="ECO:0000256" key="4">
    <source>
        <dbReference type="HAMAP-Rule" id="MF_01185"/>
    </source>
</evidence>
<reference evidence="5 6" key="1">
    <citation type="submission" date="2020-08" db="EMBL/GenBank/DDBJ databases">
        <title>Bridging the membrane lipid divide: bacteria of the FCB group superphylum have the potential to synthesize archaeal ether lipids.</title>
        <authorList>
            <person name="Villanueva L."/>
            <person name="Von Meijenfeldt F.A.B."/>
            <person name="Westbye A.B."/>
            <person name="Yadav S."/>
            <person name="Hopmans E.C."/>
            <person name="Dutilh B.E."/>
            <person name="Sinninghe Damste J.S."/>
        </authorList>
    </citation>
    <scope>NUCLEOTIDE SEQUENCE [LARGE SCALE GENOMIC DNA]</scope>
    <source>
        <strain evidence="5">NIOZ-UU47</strain>
    </source>
</reference>
<evidence type="ECO:0000313" key="6">
    <source>
        <dbReference type="Proteomes" id="UP000614424"/>
    </source>
</evidence>
<proteinExistence type="inferred from homology"/>
<dbReference type="PANTHER" id="PTHR39190">
    <property type="entry name" value="FLAGELLAR ASSEMBLY FACTOR FLIW"/>
    <property type="match status" value="1"/>
</dbReference>
<accession>A0A8J6TFY1</accession>
<gene>
    <name evidence="4" type="primary">fliW</name>
    <name evidence="5" type="ORF">H8E41_08480</name>
</gene>
<keyword evidence="1 4" id="KW-0963">Cytoplasm</keyword>
<evidence type="ECO:0000256" key="2">
    <source>
        <dbReference type="ARBA" id="ARBA00022795"/>
    </source>
</evidence>
<organism evidence="5 6">
    <name type="scientific">Candidatus Desulfobia pelagia</name>
    <dbReference type="NCBI Taxonomy" id="2841692"/>
    <lineage>
        <taxon>Bacteria</taxon>
        <taxon>Pseudomonadati</taxon>
        <taxon>Thermodesulfobacteriota</taxon>
        <taxon>Desulfobulbia</taxon>
        <taxon>Desulfobulbales</taxon>
        <taxon>Desulfobulbaceae</taxon>
        <taxon>Candidatus Desulfobia</taxon>
    </lineage>
</organism>
<dbReference type="EMBL" id="JACNJZ010000115">
    <property type="protein sequence ID" value="MBC8317930.1"/>
    <property type="molecule type" value="Genomic_DNA"/>
</dbReference>
<dbReference type="GO" id="GO:0006417">
    <property type="term" value="P:regulation of translation"/>
    <property type="evidence" value="ECO:0007669"/>
    <property type="project" value="UniProtKB-KW"/>
</dbReference>
<keyword evidence="2 4" id="KW-1005">Bacterial flagellum biogenesis</keyword>
<dbReference type="HAMAP" id="MF_01185">
    <property type="entry name" value="FliW"/>
    <property type="match status" value="1"/>
</dbReference>
<keyword evidence="3 4" id="KW-0810">Translation regulation</keyword>
<comment type="similarity">
    <text evidence="4">Belongs to the FliW family.</text>
</comment>
<protein>
    <recommendedName>
        <fullName evidence="4">Flagellar assembly factor FliW</fullName>
    </recommendedName>
</protein>
<dbReference type="Gene3D" id="2.30.290.10">
    <property type="entry name" value="BH3618-like"/>
    <property type="match status" value="1"/>
</dbReference>
<dbReference type="Proteomes" id="UP000614424">
    <property type="component" value="Unassembled WGS sequence"/>
</dbReference>
<dbReference type="Pfam" id="PF02623">
    <property type="entry name" value="FliW"/>
    <property type="match status" value="1"/>
</dbReference>
<dbReference type="GO" id="GO:0044780">
    <property type="term" value="P:bacterial-type flagellum assembly"/>
    <property type="evidence" value="ECO:0007669"/>
    <property type="project" value="UniProtKB-UniRule"/>
</dbReference>
<dbReference type="SUPFAM" id="SSF141457">
    <property type="entry name" value="BH3618-like"/>
    <property type="match status" value="1"/>
</dbReference>
<keyword evidence="5" id="KW-0966">Cell projection</keyword>
<dbReference type="GO" id="GO:0005737">
    <property type="term" value="C:cytoplasm"/>
    <property type="evidence" value="ECO:0007669"/>
    <property type="project" value="UniProtKB-SubCell"/>
</dbReference>
<evidence type="ECO:0000313" key="5">
    <source>
        <dbReference type="EMBL" id="MBC8317930.1"/>
    </source>
</evidence>
<evidence type="ECO:0000256" key="3">
    <source>
        <dbReference type="ARBA" id="ARBA00022845"/>
    </source>
</evidence>
<evidence type="ECO:0000256" key="1">
    <source>
        <dbReference type="ARBA" id="ARBA00022490"/>
    </source>
</evidence>
<keyword evidence="5" id="KW-0282">Flagellum</keyword>
<comment type="function">
    <text evidence="4">Acts as an anti-CsrA protein, binds CsrA and prevents it from repressing translation of its target genes, one of which is flagellin. Binds to flagellin and participates in the assembly of the flagellum.</text>
</comment>